<dbReference type="InterPro" id="IPR001242">
    <property type="entry name" value="Condensation_dom"/>
</dbReference>
<dbReference type="Pfam" id="PF00550">
    <property type="entry name" value="PP-binding"/>
    <property type="match status" value="2"/>
</dbReference>
<dbReference type="Proteomes" id="UP001150904">
    <property type="component" value="Unassembled WGS sequence"/>
</dbReference>
<dbReference type="SUPFAM" id="SSF52777">
    <property type="entry name" value="CoA-dependent acyltransferases"/>
    <property type="match status" value="2"/>
</dbReference>
<gene>
    <name evidence="5" type="ORF">N7498_001120</name>
</gene>
<dbReference type="InterPro" id="IPR009081">
    <property type="entry name" value="PP-bd_ACP"/>
</dbReference>
<dbReference type="SUPFAM" id="SSF51735">
    <property type="entry name" value="NAD(P)-binding Rossmann-fold domains"/>
    <property type="match status" value="1"/>
</dbReference>
<evidence type="ECO:0000256" key="2">
    <source>
        <dbReference type="ARBA" id="ARBA00022553"/>
    </source>
</evidence>
<dbReference type="GO" id="GO:0043041">
    <property type="term" value="P:amino acid activation for nonribosomal peptide biosynthetic process"/>
    <property type="evidence" value="ECO:0007669"/>
    <property type="project" value="TreeGrafter"/>
</dbReference>
<keyword evidence="6" id="KW-1185">Reference proteome</keyword>
<dbReference type="InterPro" id="IPR036291">
    <property type="entry name" value="NAD(P)-bd_dom_sf"/>
</dbReference>
<evidence type="ECO:0000313" key="6">
    <source>
        <dbReference type="Proteomes" id="UP001150904"/>
    </source>
</evidence>
<dbReference type="SUPFAM" id="SSF56801">
    <property type="entry name" value="Acetyl-CoA synthetase-like"/>
    <property type="match status" value="2"/>
</dbReference>
<reference evidence="5" key="1">
    <citation type="submission" date="2022-12" db="EMBL/GenBank/DDBJ databases">
        <authorList>
            <person name="Petersen C."/>
        </authorList>
    </citation>
    <scope>NUCLEOTIDE SEQUENCE</scope>
    <source>
        <strain evidence="5">IBT 15544</strain>
    </source>
</reference>
<feature type="domain" description="Carrier" evidence="4">
    <location>
        <begin position="1869"/>
        <end position="1958"/>
    </location>
</feature>
<dbReference type="InterPro" id="IPR006162">
    <property type="entry name" value="Ppantetheine_attach_site"/>
</dbReference>
<dbReference type="PANTHER" id="PTHR45527">
    <property type="entry name" value="NONRIBOSOMAL PEPTIDE SYNTHETASE"/>
    <property type="match status" value="1"/>
</dbReference>
<dbReference type="SUPFAM" id="SSF47336">
    <property type="entry name" value="ACP-like"/>
    <property type="match status" value="2"/>
</dbReference>
<evidence type="ECO:0000313" key="5">
    <source>
        <dbReference type="EMBL" id="KAJ5219021.1"/>
    </source>
</evidence>
<dbReference type="InterPro" id="IPR000873">
    <property type="entry name" value="AMP-dep_synth/lig_dom"/>
</dbReference>
<dbReference type="FunFam" id="3.30.300.30:FF:000015">
    <property type="entry name" value="Nonribosomal peptide synthase SidD"/>
    <property type="match status" value="2"/>
</dbReference>
<dbReference type="InterPro" id="IPR013120">
    <property type="entry name" value="FAR_NAD-bd"/>
</dbReference>
<dbReference type="GeneID" id="83175483"/>
<dbReference type="EMBL" id="JAPQKR010000004">
    <property type="protein sequence ID" value="KAJ5219021.1"/>
    <property type="molecule type" value="Genomic_DNA"/>
</dbReference>
<dbReference type="Pfam" id="PF00501">
    <property type="entry name" value="AMP-binding"/>
    <property type="match status" value="2"/>
</dbReference>
<evidence type="ECO:0000256" key="3">
    <source>
        <dbReference type="ARBA" id="ARBA00022598"/>
    </source>
</evidence>
<dbReference type="Pfam" id="PF07993">
    <property type="entry name" value="NAD_binding_4"/>
    <property type="match status" value="1"/>
</dbReference>
<reference evidence="5" key="2">
    <citation type="journal article" date="2023" name="IMA Fungus">
        <title>Comparative genomic study of the Penicillium genus elucidates a diverse pangenome and 15 lateral gene transfer events.</title>
        <authorList>
            <person name="Petersen C."/>
            <person name="Sorensen T."/>
            <person name="Nielsen M.R."/>
            <person name="Sondergaard T.E."/>
            <person name="Sorensen J.L."/>
            <person name="Fitzpatrick D.A."/>
            <person name="Frisvad J.C."/>
            <person name="Nielsen K.L."/>
        </authorList>
    </citation>
    <scope>NUCLEOTIDE SEQUENCE</scope>
    <source>
        <strain evidence="5">IBT 15544</strain>
    </source>
</reference>
<dbReference type="InterPro" id="IPR045851">
    <property type="entry name" value="AMP-bd_C_sf"/>
</dbReference>
<protein>
    <recommendedName>
        <fullName evidence="4">Carrier domain-containing protein</fullName>
    </recommendedName>
</protein>
<dbReference type="Pfam" id="PF00668">
    <property type="entry name" value="Condensation"/>
    <property type="match status" value="2"/>
</dbReference>
<dbReference type="CDD" id="cd19545">
    <property type="entry name" value="FUM14_C_NRPS-like"/>
    <property type="match status" value="1"/>
</dbReference>
<dbReference type="Gene3D" id="3.30.300.30">
    <property type="match status" value="2"/>
</dbReference>
<dbReference type="CDD" id="cd05918">
    <property type="entry name" value="A_NRPS_SidN3_like"/>
    <property type="match status" value="2"/>
</dbReference>
<accession>A0A9W9TDX2</accession>
<comment type="caution">
    <text evidence="5">The sequence shown here is derived from an EMBL/GenBank/DDBJ whole genome shotgun (WGS) entry which is preliminary data.</text>
</comment>
<dbReference type="Gene3D" id="3.30.559.30">
    <property type="entry name" value="Nonribosomal peptide synthetase, condensation domain"/>
    <property type="match status" value="1"/>
</dbReference>
<dbReference type="Gene3D" id="3.40.50.720">
    <property type="entry name" value="NAD(P)-binding Rossmann-like Domain"/>
    <property type="match status" value="1"/>
</dbReference>
<dbReference type="GO" id="GO:0031177">
    <property type="term" value="F:phosphopantetheine binding"/>
    <property type="evidence" value="ECO:0007669"/>
    <property type="project" value="TreeGrafter"/>
</dbReference>
<name>A0A9W9TDX2_9EURO</name>
<dbReference type="InterPro" id="IPR036736">
    <property type="entry name" value="ACP-like_sf"/>
</dbReference>
<keyword evidence="3" id="KW-0436">Ligase</keyword>
<proteinExistence type="predicted"/>
<dbReference type="PANTHER" id="PTHR45527:SF1">
    <property type="entry name" value="FATTY ACID SYNTHASE"/>
    <property type="match status" value="1"/>
</dbReference>
<evidence type="ECO:0000259" key="4">
    <source>
        <dbReference type="PROSITE" id="PS50075"/>
    </source>
</evidence>
<keyword evidence="2" id="KW-0597">Phosphoprotein</keyword>
<dbReference type="GO" id="GO:0044550">
    <property type="term" value="P:secondary metabolite biosynthetic process"/>
    <property type="evidence" value="ECO:0007669"/>
    <property type="project" value="TreeGrafter"/>
</dbReference>
<dbReference type="GO" id="GO:0016874">
    <property type="term" value="F:ligase activity"/>
    <property type="evidence" value="ECO:0007669"/>
    <property type="project" value="UniProtKB-KW"/>
</dbReference>
<dbReference type="OrthoDB" id="416786at2759"/>
<dbReference type="Gene3D" id="3.30.559.10">
    <property type="entry name" value="Chloramphenicol acetyltransferase-like domain"/>
    <property type="match status" value="1"/>
</dbReference>
<dbReference type="Gene3D" id="1.10.1200.10">
    <property type="entry name" value="ACP-like"/>
    <property type="match status" value="2"/>
</dbReference>
<dbReference type="InterPro" id="IPR020845">
    <property type="entry name" value="AMP-binding_CS"/>
</dbReference>
<organism evidence="5 6">
    <name type="scientific">Penicillium cinerascens</name>
    <dbReference type="NCBI Taxonomy" id="70096"/>
    <lineage>
        <taxon>Eukaryota</taxon>
        <taxon>Fungi</taxon>
        <taxon>Dikarya</taxon>
        <taxon>Ascomycota</taxon>
        <taxon>Pezizomycotina</taxon>
        <taxon>Eurotiomycetes</taxon>
        <taxon>Eurotiomycetidae</taxon>
        <taxon>Eurotiales</taxon>
        <taxon>Aspergillaceae</taxon>
        <taxon>Penicillium</taxon>
    </lineage>
</organism>
<feature type="domain" description="Carrier" evidence="4">
    <location>
        <begin position="791"/>
        <end position="871"/>
    </location>
</feature>
<dbReference type="InterPro" id="IPR023213">
    <property type="entry name" value="CAT-like_dom_sf"/>
</dbReference>
<dbReference type="RefSeq" id="XP_058313594.1">
    <property type="nucleotide sequence ID" value="XM_058448183.1"/>
</dbReference>
<sequence>MLSSEVISEGLKARTKGSMLRAATPSPFTTLHDPLDLHRAVAVTDSISLFTSDLDNNVLTSSWAILLACYSGSTAIRLEIDFRHTDGSAAEAATHGIELDLHPSQSIQATLDGVTKKLKGVHELREGDKSETVQGLRVSMVSPLTSCADLPSSDVSEGHQWHTLDDDEILRMVIQPASGKCLSFCIYYAATVGFHDVASRFTYQFAHLVRQITLAAPDLTLQHLDMISEFDRATLEQWTPQTSKSVLECCHHLFSAQAEKQPSAPAISSWDGELTYGQVESLSERLASVLLSNGFSKGMIIPLLFEKSKWMVVATLAILKAGGTCVSLCTDYPDSYVHSIIKKLNSRGVLCSRSQSDRLGHDGYLRWVVPEIFETSFCYEQYIVHTGPHDVAHLIFTSGSTGEPKGVILTHEAIATATHHQSHALNVHPSSRILQFSSYAFDMSVLETWYALTRGACLCIPSEKQRLWELPSFIQNHRASWAFFTPTLLRSYAPEDLSYLETVVLGGEPVTQDLVAQWHSHIRLFNLWGPSEGCGGASIEILPGSWIPGTFGSSACCNLWIVRPDNVDHLVAIGTVGEIIIEGPAVAQGYLNDPVQTGKVFIPPPQWRSTFPQPISGRFYKTGDLAQYNADGSIRYLSRKDTMVKINGQRVDMDQVEVALRRLEPNHPIAVDAVMLQDRSNRSDPVLLAFVEHAVGVEWDEDLATVRWPTQVPRSFHTEASRLLDRLAKSLPRFMVPLFLIPLTRMPIGPTGKVDKKRLRKAVTGMSHTDLVTKLYHKSRSLTSNTQLSPFPPTRSEHILLESVASVLKIQQSAIDLDRPFRQLGGDSVSAIQVARHLARHGHYLHWEGLLDAERSLKNLAASIQAVQPCHRPPPEPFSLLQFSGDITALRQIAAQQCLISVTDIEDMYPCTPIQEGIFSITSSLGTNAYIDRFLFHLAPGTSPEDAKRALSLAVNQVPVLRTRIVQPPGAHSYQVVVKQPIDWRSYPSITDFTSADCGLEMSFGMPLVSLSCILGEGQSETIALTLHHATYDGWTLSLLLQLVEQAYHCSSGVEILPFSLFVQHLQQQRDPTATTSFWRGELADVEPCVFPHYPTSDYLPRAETTCGRHIKLPPSDGVFSPTVRLRLAWALLLSLYSGSDDVVFGNVVDGRRADFPGIEAVAGPTIATIPVRCQLDHKSSVRDALLQLEEARSRAIPFEQSGLQHIARASKDAAMACRFRSLLVVQSNAQGFEAPPILGRVETRLGGMQGFPGYGLILVCEPGLESWSLELLVDTNVIPKSQGERMLDQLAHVLSQLSGHECMLDELDLLCDEDQTELSTWNTGALAQPECCIHDLFAEAAAKQPEAIALTTWDGISLTYAQLDKLTSAMASDSHPENAVPERNNVCILLPRSHWVPVAMLAVMKSGSPFVLLDLEQPASQHEKICQRVRASLIVTMKHLADRARGLCDSVFFIDSYTPQAVTRAFDAKTTAQDIAYTVFTSGSTGEPKAVIIEHGQFAAAAIAQQKHLHINYQSRVLQLSSYAFDSFAVEILTTLCAGGCVCIPQDEECRTGIVAAVQRFQATWMVITPSMLRVVDPRDVPSLNTVVAVGESMLVDQAKKWSSKVQLLCGYGPTECCTGASAIPVNHEQVDVRNIGNGMGAHLWLVHKNNHNSLVPVGAVGEIVIQGPIVGREYLENPGKTREAFLDTTDWVSQLGAASHGRFYKTGDLGRYNEDGSVIFLGRDSQQIKLRGQRLDLSLVEYHLQLAFGAGCTVLAALISPKGSEGHSLLAAMVYLGTDSSIDGDSTAAFCQPSPLFAARALDVQKTIQEALPPIMVPSLFLQLPKLPLLVSGKANRPALKRAAEATSAQDLAALGQIGSQKVIESLAEDEIIAQTLSRWLSEIVQKRFGPSDTQSASGQILGRNVSPAQLGLDSIDMVLLAQSIQREFHITIPTSALFQTMPKVRDIATMIAASSTSSKGGSNPIPADSAPWWKDYQRLEAEMDTFFPKPESLSRDKHIIGSMPRKRFRNVFLTGGTGFLGTRILQSLISNPDIQSVTLLVRGPSLEAAFARIIAAASQAHWWRHEYRRVIRVWLGDLAQHNLGLSDENYDILCGETFDSIIHCAATVHWLYDYDTLKASNVQSTFTLLKTLSRRQTPIPFTYVSALRPGEKGGFPVSDDLKSTLSAESGYSQTKLVSEMLIERYVQSHGHQGHSFTIVRPGLMMGAAMDGVANLDDVIWRTVSAALDIDGYNAEENESWIYISPVDWVASVVTHATFFRASSKSSTPGHASLISVEDGLHVREFWNAIMEGTSRSLRPLNGSEWLDRVQERVTSMGRHHPLSPVIEFAIATSGCIGASILEPSSNFQQAWYSAQSILWMTVVRNAEYLTSLDFWEYGQRVTGHQSASNRTVSLV</sequence>
<dbReference type="PROSITE" id="PS00455">
    <property type="entry name" value="AMP_BINDING"/>
    <property type="match status" value="1"/>
</dbReference>
<dbReference type="PROSITE" id="PS50075">
    <property type="entry name" value="CARRIER"/>
    <property type="match status" value="2"/>
</dbReference>
<keyword evidence="1" id="KW-0596">Phosphopantetheine</keyword>
<dbReference type="Gene3D" id="3.40.50.12780">
    <property type="entry name" value="N-terminal domain of ligase-like"/>
    <property type="match status" value="2"/>
</dbReference>
<dbReference type="PROSITE" id="PS00012">
    <property type="entry name" value="PHOSPHOPANTETHEINE"/>
    <property type="match status" value="2"/>
</dbReference>
<evidence type="ECO:0000256" key="1">
    <source>
        <dbReference type="ARBA" id="ARBA00022450"/>
    </source>
</evidence>
<dbReference type="GO" id="GO:0005737">
    <property type="term" value="C:cytoplasm"/>
    <property type="evidence" value="ECO:0007669"/>
    <property type="project" value="TreeGrafter"/>
</dbReference>
<dbReference type="InterPro" id="IPR042099">
    <property type="entry name" value="ANL_N_sf"/>
</dbReference>